<feature type="transmembrane region" description="Helical" evidence="6">
    <location>
        <begin position="12"/>
        <end position="35"/>
    </location>
</feature>
<dbReference type="InterPro" id="IPR001841">
    <property type="entry name" value="Znf_RING"/>
</dbReference>
<dbReference type="PANTHER" id="PTHR15067:SF5">
    <property type="entry name" value="E3 UBIQUITIN-PROTEIN LIGASE AMFR"/>
    <property type="match status" value="1"/>
</dbReference>
<dbReference type="InterPro" id="IPR013083">
    <property type="entry name" value="Znf_RING/FYVE/PHD"/>
</dbReference>
<dbReference type="Gene3D" id="3.30.40.10">
    <property type="entry name" value="Zinc/RING finger domain, C3HC4 (zinc finger)"/>
    <property type="match status" value="1"/>
</dbReference>
<gene>
    <name evidence="8" type="ORF">FBUS_06115</name>
</gene>
<keyword evidence="6" id="KW-0472">Membrane</keyword>
<dbReference type="GO" id="GO:0005829">
    <property type="term" value="C:cytosol"/>
    <property type="evidence" value="ECO:0007669"/>
    <property type="project" value="TreeGrafter"/>
</dbReference>
<name>A0A8E0S547_9TREM</name>
<dbReference type="GO" id="GO:0070936">
    <property type="term" value="P:protein K48-linked ubiquitination"/>
    <property type="evidence" value="ECO:0007669"/>
    <property type="project" value="TreeGrafter"/>
</dbReference>
<dbReference type="GO" id="GO:0008270">
    <property type="term" value="F:zinc ion binding"/>
    <property type="evidence" value="ECO:0007669"/>
    <property type="project" value="UniProtKB-KW"/>
</dbReference>
<evidence type="ECO:0000256" key="3">
    <source>
        <dbReference type="ARBA" id="ARBA00022833"/>
    </source>
</evidence>
<dbReference type="Proteomes" id="UP000728185">
    <property type="component" value="Unassembled WGS sequence"/>
</dbReference>
<protein>
    <submittedName>
        <fullName evidence="8">Putative autocrine motility factor receptor amfr</fullName>
    </submittedName>
</protein>
<dbReference type="GO" id="GO:0005783">
    <property type="term" value="C:endoplasmic reticulum"/>
    <property type="evidence" value="ECO:0007669"/>
    <property type="project" value="TreeGrafter"/>
</dbReference>
<feature type="region of interest" description="Disordered" evidence="5">
    <location>
        <begin position="235"/>
        <end position="254"/>
    </location>
</feature>
<keyword evidence="2 4" id="KW-0863">Zinc-finger</keyword>
<keyword evidence="8" id="KW-0675">Receptor</keyword>
<reference evidence="8" key="1">
    <citation type="submission" date="2019-05" db="EMBL/GenBank/DDBJ databases">
        <title>Annotation for the trematode Fasciolopsis buski.</title>
        <authorList>
            <person name="Choi Y.-J."/>
        </authorList>
    </citation>
    <scope>NUCLEOTIDE SEQUENCE</scope>
    <source>
        <strain evidence="8">HT</strain>
        <tissue evidence="8">Whole worm</tissue>
    </source>
</reference>
<feature type="domain" description="RING-type" evidence="7">
    <location>
        <begin position="167"/>
        <end position="205"/>
    </location>
</feature>
<organism evidence="8 9">
    <name type="scientific">Fasciolopsis buskii</name>
    <dbReference type="NCBI Taxonomy" id="27845"/>
    <lineage>
        <taxon>Eukaryota</taxon>
        <taxon>Metazoa</taxon>
        <taxon>Spiralia</taxon>
        <taxon>Lophotrochozoa</taxon>
        <taxon>Platyhelminthes</taxon>
        <taxon>Trematoda</taxon>
        <taxon>Digenea</taxon>
        <taxon>Plagiorchiida</taxon>
        <taxon>Echinostomata</taxon>
        <taxon>Echinostomatoidea</taxon>
        <taxon>Fasciolidae</taxon>
        <taxon>Fasciolopsis</taxon>
    </lineage>
</organism>
<keyword evidence="6" id="KW-0812">Transmembrane</keyword>
<dbReference type="OrthoDB" id="3824970at2759"/>
<dbReference type="GO" id="GO:0061630">
    <property type="term" value="F:ubiquitin protein ligase activity"/>
    <property type="evidence" value="ECO:0007669"/>
    <property type="project" value="TreeGrafter"/>
</dbReference>
<keyword evidence="3" id="KW-0862">Zinc</keyword>
<dbReference type="SUPFAM" id="SSF57850">
    <property type="entry name" value="RING/U-box"/>
    <property type="match status" value="1"/>
</dbReference>
<feature type="region of interest" description="Disordered" evidence="5">
    <location>
        <begin position="444"/>
        <end position="481"/>
    </location>
</feature>
<keyword evidence="6" id="KW-1133">Transmembrane helix</keyword>
<accession>A0A8E0S547</accession>
<evidence type="ECO:0000313" key="9">
    <source>
        <dbReference type="Proteomes" id="UP000728185"/>
    </source>
</evidence>
<keyword evidence="1" id="KW-0479">Metal-binding</keyword>
<evidence type="ECO:0000256" key="5">
    <source>
        <dbReference type="SAM" id="MobiDB-lite"/>
    </source>
</evidence>
<dbReference type="Pfam" id="PF13639">
    <property type="entry name" value="zf-RING_2"/>
    <property type="match status" value="1"/>
</dbReference>
<dbReference type="GO" id="GO:0030968">
    <property type="term" value="P:endoplasmic reticulum unfolded protein response"/>
    <property type="evidence" value="ECO:0007669"/>
    <property type="project" value="TreeGrafter"/>
</dbReference>
<dbReference type="GO" id="GO:0006511">
    <property type="term" value="P:ubiquitin-dependent protein catabolic process"/>
    <property type="evidence" value="ECO:0007669"/>
    <property type="project" value="TreeGrafter"/>
</dbReference>
<dbReference type="EMBL" id="LUCM01002508">
    <property type="protein sequence ID" value="KAA0197247.1"/>
    <property type="molecule type" value="Genomic_DNA"/>
</dbReference>
<proteinExistence type="predicted"/>
<keyword evidence="9" id="KW-1185">Reference proteome</keyword>
<comment type="caution">
    <text evidence="8">The sequence shown here is derived from an EMBL/GenBank/DDBJ whole genome shotgun (WGS) entry which is preliminary data.</text>
</comment>
<evidence type="ECO:0000256" key="6">
    <source>
        <dbReference type="SAM" id="Phobius"/>
    </source>
</evidence>
<dbReference type="PROSITE" id="PS50089">
    <property type="entry name" value="ZF_RING_2"/>
    <property type="match status" value="1"/>
</dbReference>
<evidence type="ECO:0000256" key="4">
    <source>
        <dbReference type="PROSITE-ProRule" id="PRU00175"/>
    </source>
</evidence>
<evidence type="ECO:0000256" key="1">
    <source>
        <dbReference type="ARBA" id="ARBA00022723"/>
    </source>
</evidence>
<dbReference type="GO" id="GO:0000151">
    <property type="term" value="C:ubiquitin ligase complex"/>
    <property type="evidence" value="ECO:0007669"/>
    <property type="project" value="TreeGrafter"/>
</dbReference>
<dbReference type="SMART" id="SM00184">
    <property type="entry name" value="RING"/>
    <property type="match status" value="1"/>
</dbReference>
<evidence type="ECO:0000313" key="8">
    <source>
        <dbReference type="EMBL" id="KAA0197247.1"/>
    </source>
</evidence>
<dbReference type="AlphaFoldDB" id="A0A8E0S547"/>
<sequence length="537" mass="59984">MQSVEAPLFHAPLLILLCTLLFLGNVLMGVSVAIGTRYSVHLMFFMLAEVFQLVVRTVHVIAWYAVQLYSEVARTVDVNDVYHKSISLYYVELIFSSVADFGDLVHNVHLAFWNRLRVNMSSIIVGMHLQHLFHKLNKRYRHHLRYRQVVDLLDSCLSRRQLPNENCVICWESLNEARELPCRHAFHAACLHLWLERSAYCPTCRLHLAALDTETLLSPESEQWGSVGTTEASFLSQDSSRTLPSLTQTSSELLDEDEGNTIKVESELENCGSSCSDYAHPSNYGSASNPMSAMVNIHRLLDVPNDSHNSNSNVSELNMSTCGSLLPAKFVEALEAELIHYFQPQESSVGSPSHCLAPQSDTSLCLKKVVCSSVEKNSPDPAFFAFSRSSVDSSSRPAMMNPQTDSGTVEHVEFPPKRVLRMAIRQLINRVTQAVATARAVGAHVTSLTSSSSDEEPVGSLSPRSSNAKSIHARRTLKNSTDITITPGKHLDRLHDSGAAIFHNTRALRERSLERRKSAIRNRARRNFLRTKTLTSE</sequence>
<feature type="compositionally biased region" description="Polar residues" evidence="5">
    <location>
        <begin position="235"/>
        <end position="252"/>
    </location>
</feature>
<evidence type="ECO:0000256" key="2">
    <source>
        <dbReference type="ARBA" id="ARBA00022771"/>
    </source>
</evidence>
<evidence type="ECO:0000259" key="7">
    <source>
        <dbReference type="PROSITE" id="PS50089"/>
    </source>
</evidence>
<dbReference type="PANTHER" id="PTHR15067">
    <property type="entry name" value="E3 UBIQUITIN-PROTEIN LIGASE RNF8"/>
    <property type="match status" value="1"/>
</dbReference>